<reference evidence="1 2" key="1">
    <citation type="submission" date="2023-08" db="EMBL/GenBank/DDBJ databases">
        <title>Black Yeasts Isolated from many extreme environments.</title>
        <authorList>
            <person name="Coleine C."/>
            <person name="Stajich J.E."/>
            <person name="Selbmann L."/>
        </authorList>
    </citation>
    <scope>NUCLEOTIDE SEQUENCE [LARGE SCALE GENOMIC DNA]</scope>
    <source>
        <strain evidence="1 2">CCFEE 536</strain>
    </source>
</reference>
<proteinExistence type="predicted"/>
<protein>
    <submittedName>
        <fullName evidence="1">Uncharacterized protein</fullName>
    </submittedName>
</protein>
<keyword evidence="2" id="KW-1185">Reference proteome</keyword>
<dbReference type="Proteomes" id="UP001357485">
    <property type="component" value="Unassembled WGS sequence"/>
</dbReference>
<sequence length="112" mass="11991">MLKLVVDELTLRVIEDTLTLRLVAWILLLRLVDVPEIVKMNVEATLEAGLAEKTLMSVLVASALEPRLVGGTFVLAMIEDEAELDELMTELDAVTEAGTTTTELADGGVPGG</sequence>
<accession>A0ABR0LQC0</accession>
<gene>
    <name evidence="1" type="ORF">LTR16_001683</name>
</gene>
<name>A0ABR0LQC0_9PEZI</name>
<dbReference type="EMBL" id="JAVRRA010016513">
    <property type="protein sequence ID" value="KAK5201732.1"/>
    <property type="molecule type" value="Genomic_DNA"/>
</dbReference>
<comment type="caution">
    <text evidence="1">The sequence shown here is derived from an EMBL/GenBank/DDBJ whole genome shotgun (WGS) entry which is preliminary data.</text>
</comment>
<evidence type="ECO:0000313" key="2">
    <source>
        <dbReference type="Proteomes" id="UP001357485"/>
    </source>
</evidence>
<organism evidence="1 2">
    <name type="scientific">Cryomyces antarcticus</name>
    <dbReference type="NCBI Taxonomy" id="329879"/>
    <lineage>
        <taxon>Eukaryota</taxon>
        <taxon>Fungi</taxon>
        <taxon>Dikarya</taxon>
        <taxon>Ascomycota</taxon>
        <taxon>Pezizomycotina</taxon>
        <taxon>Dothideomycetes</taxon>
        <taxon>Dothideomycetes incertae sedis</taxon>
        <taxon>Cryomyces</taxon>
    </lineage>
</organism>
<evidence type="ECO:0000313" key="1">
    <source>
        <dbReference type="EMBL" id="KAK5201732.1"/>
    </source>
</evidence>